<gene>
    <name evidence="2" type="ORF">BTN85_1105</name>
</gene>
<dbReference type="GO" id="GO:0043023">
    <property type="term" value="F:ribosomal large subunit binding"/>
    <property type="evidence" value="ECO:0007669"/>
    <property type="project" value="InterPro"/>
</dbReference>
<comment type="caution">
    <text evidence="2">The sequence shown here is derived from an EMBL/GenBank/DDBJ whole genome shotgun (WGS) entry which is preliminary data.</text>
</comment>
<keyword evidence="3" id="KW-1185">Reference proteome</keyword>
<dbReference type="GO" id="GO:0005737">
    <property type="term" value="C:cytoplasm"/>
    <property type="evidence" value="ECO:0007669"/>
    <property type="project" value="TreeGrafter"/>
</dbReference>
<dbReference type="InterPro" id="IPR007064">
    <property type="entry name" value="Nmd3_N"/>
</dbReference>
<dbReference type="AlphaFoldDB" id="A0A1Q6DW87"/>
<name>A0A1Q6DW87_METT1</name>
<reference evidence="2" key="1">
    <citation type="submission" date="2016-12" db="EMBL/GenBank/DDBJ databases">
        <title>Discovery of methanogenic haloarchaea.</title>
        <authorList>
            <person name="Sorokin D.Y."/>
            <person name="Makarova K.S."/>
            <person name="Abbas B."/>
            <person name="Ferrer M."/>
            <person name="Golyshin P.N."/>
        </authorList>
    </citation>
    <scope>NUCLEOTIDE SEQUENCE [LARGE SCALE GENOMIC DNA]</scope>
    <source>
        <strain evidence="2">HMET1</strain>
    </source>
</reference>
<organism evidence="2 3">
    <name type="scientific">Methanohalarchaeum thermophilum</name>
    <dbReference type="NCBI Taxonomy" id="1903181"/>
    <lineage>
        <taxon>Archaea</taxon>
        <taxon>Methanobacteriati</taxon>
        <taxon>Methanobacteriota</taxon>
        <taxon>Methanonatronarchaeia</taxon>
        <taxon>Methanonatronarchaeales</taxon>
        <taxon>Methanonatronarchaeaceae</taxon>
        <taxon>Candidatus Methanohalarchaeum</taxon>
    </lineage>
</organism>
<dbReference type="EMBL" id="MSDW01000001">
    <property type="protein sequence ID" value="OKY78608.1"/>
    <property type="molecule type" value="Genomic_DNA"/>
</dbReference>
<protein>
    <submittedName>
        <fullName evidence="2">NMD protein affecting ribosome stability and mRNA decay</fullName>
    </submittedName>
</protein>
<dbReference type="FunCoup" id="A0A1Q6DW87">
    <property type="interactions" value="2"/>
</dbReference>
<proteinExistence type="predicted"/>
<dbReference type="PANTHER" id="PTHR12746:SF2">
    <property type="entry name" value="60S RIBOSOMAL EXPORT PROTEIN NMD3"/>
    <property type="match status" value="1"/>
</dbReference>
<dbReference type="Pfam" id="PF04981">
    <property type="entry name" value="NMD3"/>
    <property type="match status" value="1"/>
</dbReference>
<dbReference type="Proteomes" id="UP000185744">
    <property type="component" value="Unassembled WGS sequence"/>
</dbReference>
<feature type="domain" description="Nmd3 N-terminal" evidence="1">
    <location>
        <begin position="5"/>
        <end position="237"/>
    </location>
</feature>
<dbReference type="PANTHER" id="PTHR12746">
    <property type="entry name" value="NONSENSE-MEDIATED MRNA DECAY PROTEIN 3"/>
    <property type="match status" value="1"/>
</dbReference>
<sequence length="352" mass="39876">MNKFCPKCGKEKERFVGKICLDCFIEEEDLVFLPDELEVEFCPKCGSFKDGSTWKKIEGPSKAAAAESAVMSNLRVHRSVKDLDIKISSRSKNDHIDVILHIFGVLRGQKVRFDEKTNVKLNKVTCKRCNKIENGYFESKVQLRGKNRDLSEKEREKIGQMINQLTNTLSEENRMSFISEISEKDGGLDIFTGTTDLARKISNNVIEKFGGSYSKSSTLIGMKDGQEVHRISFSVRLPSFTVGDVVRLKEKILGIIDVGKVISAVNLRTGKKEKIPWKKFKDEEVEKIGSQDDFESAVISLVTENEVQIIEPNTHKNVSLKRPNFIKKRSEGSNIKALKNGRNWILIPKKFA</sequence>
<accession>A0A1Q6DW87</accession>
<dbReference type="STRING" id="1903181.BTN85_1105"/>
<evidence type="ECO:0000259" key="1">
    <source>
        <dbReference type="Pfam" id="PF04981"/>
    </source>
</evidence>
<dbReference type="InParanoid" id="A0A1Q6DW87"/>
<dbReference type="InterPro" id="IPR039768">
    <property type="entry name" value="Nmd3"/>
</dbReference>
<evidence type="ECO:0000313" key="2">
    <source>
        <dbReference type="EMBL" id="OKY78608.1"/>
    </source>
</evidence>
<evidence type="ECO:0000313" key="3">
    <source>
        <dbReference type="Proteomes" id="UP000185744"/>
    </source>
</evidence>